<reference evidence="4 5" key="1">
    <citation type="submission" date="2014-07" db="EMBL/GenBank/DDBJ databases">
        <title>Comparative genomic insights into amoeba endosymbionts belonging to the families of Holosporaceae and Candidatus Midichloriaceae within Rickettsiales.</title>
        <authorList>
            <person name="Wang Z."/>
            <person name="Wu M."/>
        </authorList>
    </citation>
    <scope>NUCLEOTIDE SEQUENCE [LARGE SCALE GENOMIC DNA]</scope>
    <source>
        <strain evidence="4">PRA3</strain>
    </source>
</reference>
<dbReference type="STRING" id="91604.ID47_08810"/>
<dbReference type="HAMAP" id="MF_00095">
    <property type="entry name" value="SfsA"/>
    <property type="match status" value="1"/>
</dbReference>
<evidence type="ECO:0000256" key="1">
    <source>
        <dbReference type="HAMAP-Rule" id="MF_00095"/>
    </source>
</evidence>
<dbReference type="NCBIfam" id="TIGR00230">
    <property type="entry name" value="sfsA"/>
    <property type="match status" value="1"/>
</dbReference>
<proteinExistence type="inferred from homology"/>
<dbReference type="InterPro" id="IPR041465">
    <property type="entry name" value="SfsA_N"/>
</dbReference>
<dbReference type="OrthoDB" id="9802365at2"/>
<accession>A0A077AYU6</accession>
<feature type="domain" description="SfsA N-terminal OB" evidence="3">
    <location>
        <begin position="13"/>
        <end position="79"/>
    </location>
</feature>
<dbReference type="PANTHER" id="PTHR30545:SF2">
    <property type="entry name" value="SUGAR FERMENTATION STIMULATION PROTEIN A"/>
    <property type="match status" value="1"/>
</dbReference>
<gene>
    <name evidence="1" type="primary">sfsA</name>
    <name evidence="4" type="ORF">ID47_08810</name>
</gene>
<dbReference type="GO" id="GO:0003677">
    <property type="term" value="F:DNA binding"/>
    <property type="evidence" value="ECO:0007669"/>
    <property type="project" value="InterPro"/>
</dbReference>
<protein>
    <recommendedName>
        <fullName evidence="1">Sugar fermentation stimulation protein homolog</fullName>
    </recommendedName>
</protein>
<organism evidence="4 5">
    <name type="scientific">Candidatus Odyssella acanthamoebae</name>
    <dbReference type="NCBI Taxonomy" id="91604"/>
    <lineage>
        <taxon>Bacteria</taxon>
        <taxon>Pseudomonadati</taxon>
        <taxon>Pseudomonadota</taxon>
        <taxon>Alphaproteobacteria</taxon>
        <taxon>Holosporales</taxon>
        <taxon>Candidatus Paracaedibacteraceae</taxon>
        <taxon>Candidatus Odyssella</taxon>
    </lineage>
</organism>
<dbReference type="Gene3D" id="3.40.1350.60">
    <property type="match status" value="1"/>
</dbReference>
<evidence type="ECO:0000313" key="5">
    <source>
        <dbReference type="Proteomes" id="UP000028926"/>
    </source>
</evidence>
<dbReference type="PANTHER" id="PTHR30545">
    <property type="entry name" value="SUGAR FERMENTATION STIMULATION PROTEIN A"/>
    <property type="match status" value="1"/>
</dbReference>
<feature type="domain" description="Sugar fermentation stimulation protein C-terminal" evidence="2">
    <location>
        <begin position="83"/>
        <end position="220"/>
    </location>
</feature>
<evidence type="ECO:0000259" key="2">
    <source>
        <dbReference type="Pfam" id="PF03749"/>
    </source>
</evidence>
<dbReference type="AlphaFoldDB" id="A0A077AYU6"/>
<dbReference type="Pfam" id="PF03749">
    <property type="entry name" value="SfsA"/>
    <property type="match status" value="1"/>
</dbReference>
<dbReference type="eggNOG" id="COG1489">
    <property type="taxonomic scope" value="Bacteria"/>
</dbReference>
<sequence>MKFAQPLVSGRLVKRYKRFLTDVILDTGEEVTAHCTSTGAMLGLLNEGARVWLSPASNPDRKLKYTWEMVESDGVKVGVNTAHPNHLVAEAIAGNVIPELMGYTTVRREVKYGQNSRIDLLLDNGPQPPCYVEVKNVHLRRSGLAEFPDAVTERGAKHLREMSEIVKQGGRAAMVYVVQRDDCEVFNLAHDIDPLYAQTAATVFGEGVEAYVYACDMQEDGINLYRRMLKK</sequence>
<name>A0A077AYU6_9PROT</name>
<dbReference type="InterPro" id="IPR005224">
    <property type="entry name" value="SfsA"/>
</dbReference>
<dbReference type="HOGENOM" id="CLU_052299_2_0_5"/>
<comment type="similarity">
    <text evidence="1">Belongs to the SfsA family.</text>
</comment>
<evidence type="ECO:0000313" key="4">
    <source>
        <dbReference type="EMBL" id="AIK96808.1"/>
    </source>
</evidence>
<dbReference type="RefSeq" id="WP_038465531.1">
    <property type="nucleotide sequence ID" value="NZ_CP008941.1"/>
</dbReference>
<dbReference type="Pfam" id="PF17746">
    <property type="entry name" value="SfsA_N"/>
    <property type="match status" value="1"/>
</dbReference>
<dbReference type="KEGG" id="paca:ID47_08810"/>
<dbReference type="CDD" id="cd22359">
    <property type="entry name" value="SfsA-like_bacterial"/>
    <property type="match status" value="1"/>
</dbReference>
<dbReference type="InterPro" id="IPR040452">
    <property type="entry name" value="SfsA_C"/>
</dbReference>
<evidence type="ECO:0000259" key="3">
    <source>
        <dbReference type="Pfam" id="PF17746"/>
    </source>
</evidence>
<dbReference type="Gene3D" id="2.40.50.580">
    <property type="match status" value="1"/>
</dbReference>
<dbReference type="EMBL" id="CP008941">
    <property type="protein sequence ID" value="AIK96808.1"/>
    <property type="molecule type" value="Genomic_DNA"/>
</dbReference>
<keyword evidence="5" id="KW-1185">Reference proteome</keyword>
<dbReference type="Proteomes" id="UP000028926">
    <property type="component" value="Chromosome"/>
</dbReference>